<keyword evidence="6 7" id="KW-0472">Membrane</keyword>
<evidence type="ECO:0000313" key="9">
    <source>
        <dbReference type="EMBL" id="GID52175.1"/>
    </source>
</evidence>
<sequence>MELSLRKKKGPTKFEQASDGSMTLIEHVRELRNRLFVASIGVVAGLIVGFIVSKWVFGLLQAPYCSLPSSLDADGDCNFLTLAVTDPLMLRLKIALWVGLILGSPVWLYQLWAFVAPGLHKHERKWAYVFVALATPLFVAGAALAYVVIGHSLAFIMEAGVLGESTELEITSYVSFVMNMLLLFGAAFEFPLLLLMLNFTGVVSAKRLLSWWRTVVFLSFVFGAVASPDPGPFGMCLLAACISVLYFVAVGVAFINDKRKGRGKELYEGLDDDSISELPEERVSVGASDPIEAPTAVEAPAPVEKPRPIERRFDDMT</sequence>
<dbReference type="InterPro" id="IPR002033">
    <property type="entry name" value="TatC"/>
</dbReference>
<keyword evidence="3 7" id="KW-0653">Protein transport</keyword>
<feature type="transmembrane region" description="Helical" evidence="7">
    <location>
        <begin position="127"/>
        <end position="156"/>
    </location>
</feature>
<evidence type="ECO:0000256" key="8">
    <source>
        <dbReference type="SAM" id="MobiDB-lite"/>
    </source>
</evidence>
<evidence type="ECO:0000256" key="2">
    <source>
        <dbReference type="ARBA" id="ARBA00022692"/>
    </source>
</evidence>
<evidence type="ECO:0000313" key="10">
    <source>
        <dbReference type="Proteomes" id="UP000612282"/>
    </source>
</evidence>
<dbReference type="EMBL" id="BOMG01000011">
    <property type="protein sequence ID" value="GID52175.1"/>
    <property type="molecule type" value="Genomic_DNA"/>
</dbReference>
<keyword evidence="5 7" id="KW-0811">Translocation</keyword>
<keyword evidence="2 7" id="KW-0812">Transmembrane</keyword>
<feature type="transmembrane region" description="Helical" evidence="7">
    <location>
        <begin position="35"/>
        <end position="57"/>
    </location>
</feature>
<comment type="subcellular location">
    <subcellularLocation>
        <location evidence="7">Cell membrane</location>
        <topology evidence="7">Multi-pass membrane protein</topology>
    </subcellularLocation>
    <subcellularLocation>
        <location evidence="1">Membrane</location>
        <topology evidence="1">Multi-pass membrane protein</topology>
    </subcellularLocation>
</comment>
<dbReference type="RefSeq" id="WP_203792982.1">
    <property type="nucleotide sequence ID" value="NZ_BAAAQE010000020.1"/>
</dbReference>
<evidence type="ECO:0000256" key="5">
    <source>
        <dbReference type="ARBA" id="ARBA00023010"/>
    </source>
</evidence>
<dbReference type="PANTHER" id="PTHR30371:SF0">
    <property type="entry name" value="SEC-INDEPENDENT PROTEIN TRANSLOCASE PROTEIN TATC, CHLOROPLASTIC-RELATED"/>
    <property type="match status" value="1"/>
</dbReference>
<gene>
    <name evidence="7 9" type="primary">tatC</name>
    <name evidence="9" type="ORF">Aco03nite_005790</name>
</gene>
<comment type="similarity">
    <text evidence="7">Belongs to the TatC family.</text>
</comment>
<protein>
    <recommendedName>
        <fullName evidence="7">Sec-independent protein translocase protein TatC</fullName>
    </recommendedName>
</protein>
<evidence type="ECO:0000256" key="7">
    <source>
        <dbReference type="HAMAP-Rule" id="MF_00902"/>
    </source>
</evidence>
<feature type="compositionally biased region" description="Low complexity" evidence="8">
    <location>
        <begin position="290"/>
        <end position="302"/>
    </location>
</feature>
<feature type="compositionally biased region" description="Basic and acidic residues" evidence="8">
    <location>
        <begin position="304"/>
        <end position="317"/>
    </location>
</feature>
<dbReference type="PANTHER" id="PTHR30371">
    <property type="entry name" value="SEC-INDEPENDENT PROTEIN TRANSLOCASE PROTEIN TATC"/>
    <property type="match status" value="1"/>
</dbReference>
<comment type="subunit">
    <text evidence="7">The Tat system comprises two distinct complexes: a TatABC complex, containing multiple copies of TatA, TatB and TatC subunits, and a separate TatA complex, containing only TatA subunits. Substrates initially bind to the TatABC complex, which probably triggers association of the separate TatA complex to form the active translocon.</text>
</comment>
<comment type="caution">
    <text evidence="9">The sequence shown here is derived from an EMBL/GenBank/DDBJ whole genome shotgun (WGS) entry which is preliminary data.</text>
</comment>
<dbReference type="HAMAP" id="MF_00902">
    <property type="entry name" value="TatC"/>
    <property type="match status" value="1"/>
</dbReference>
<keyword evidence="10" id="KW-1185">Reference proteome</keyword>
<feature type="transmembrane region" description="Helical" evidence="7">
    <location>
        <begin position="209"/>
        <end position="226"/>
    </location>
</feature>
<feature type="transmembrane region" description="Helical" evidence="7">
    <location>
        <begin position="232"/>
        <end position="255"/>
    </location>
</feature>
<evidence type="ECO:0000256" key="3">
    <source>
        <dbReference type="ARBA" id="ARBA00022927"/>
    </source>
</evidence>
<evidence type="ECO:0000256" key="6">
    <source>
        <dbReference type="ARBA" id="ARBA00023136"/>
    </source>
</evidence>
<dbReference type="PRINTS" id="PR01840">
    <property type="entry name" value="TATCFAMILY"/>
</dbReference>
<feature type="transmembrane region" description="Helical" evidence="7">
    <location>
        <begin position="94"/>
        <end position="115"/>
    </location>
</feature>
<reference evidence="9 10" key="1">
    <citation type="submission" date="2021-01" db="EMBL/GenBank/DDBJ databases">
        <title>Whole genome shotgun sequence of Actinoplanes couchii NBRC 106145.</title>
        <authorList>
            <person name="Komaki H."/>
            <person name="Tamura T."/>
        </authorList>
    </citation>
    <scope>NUCLEOTIDE SEQUENCE [LARGE SCALE GENOMIC DNA]</scope>
    <source>
        <strain evidence="9 10">NBRC 106145</strain>
    </source>
</reference>
<evidence type="ECO:0000256" key="4">
    <source>
        <dbReference type="ARBA" id="ARBA00022989"/>
    </source>
</evidence>
<keyword evidence="7" id="KW-0813">Transport</keyword>
<name>A0ABQ3X0Y7_9ACTN</name>
<accession>A0ABQ3X0Y7</accession>
<dbReference type="NCBIfam" id="TIGR00945">
    <property type="entry name" value="tatC"/>
    <property type="match status" value="1"/>
</dbReference>
<evidence type="ECO:0000256" key="1">
    <source>
        <dbReference type="ARBA" id="ARBA00004141"/>
    </source>
</evidence>
<keyword evidence="4 7" id="KW-1133">Transmembrane helix</keyword>
<dbReference type="Pfam" id="PF00902">
    <property type="entry name" value="TatC"/>
    <property type="match status" value="1"/>
</dbReference>
<dbReference type="Proteomes" id="UP000612282">
    <property type="component" value="Unassembled WGS sequence"/>
</dbReference>
<comment type="function">
    <text evidence="7">Part of the twin-arginine translocation (Tat) system that transports large folded proteins containing a characteristic twin-arginine motif in their signal peptide across membranes. Together with TatB, TatC is part of a receptor directly interacting with Tat signal peptides.</text>
</comment>
<proteinExistence type="inferred from homology"/>
<feature type="region of interest" description="Disordered" evidence="8">
    <location>
        <begin position="277"/>
        <end position="317"/>
    </location>
</feature>
<keyword evidence="7" id="KW-1003">Cell membrane</keyword>
<feature type="transmembrane region" description="Helical" evidence="7">
    <location>
        <begin position="176"/>
        <end position="197"/>
    </location>
</feature>
<organism evidence="9 10">
    <name type="scientific">Actinoplanes couchii</name>
    <dbReference type="NCBI Taxonomy" id="403638"/>
    <lineage>
        <taxon>Bacteria</taxon>
        <taxon>Bacillati</taxon>
        <taxon>Actinomycetota</taxon>
        <taxon>Actinomycetes</taxon>
        <taxon>Micromonosporales</taxon>
        <taxon>Micromonosporaceae</taxon>
        <taxon>Actinoplanes</taxon>
    </lineage>
</organism>